<dbReference type="RefSeq" id="WP_081926968.1">
    <property type="nucleotide sequence ID" value="NZ_JAMQOQ010000009.1"/>
</dbReference>
<keyword evidence="4" id="KW-1185">Reference proteome</keyword>
<feature type="transmembrane region" description="Helical" evidence="1">
    <location>
        <begin position="12"/>
        <end position="34"/>
    </location>
</feature>
<evidence type="ECO:0000313" key="4">
    <source>
        <dbReference type="Proteomes" id="UP001254813"/>
    </source>
</evidence>
<dbReference type="Pfam" id="PF07790">
    <property type="entry name" value="Pilin_N"/>
    <property type="match status" value="1"/>
</dbReference>
<name>A0ABU2G9Q8_9EURY</name>
<keyword evidence="1" id="KW-0472">Membrane</keyword>
<proteinExistence type="predicted"/>
<dbReference type="Proteomes" id="UP001254813">
    <property type="component" value="Unassembled WGS sequence"/>
</dbReference>
<reference evidence="3 4" key="1">
    <citation type="submission" date="2022-06" db="EMBL/GenBank/DDBJ databases">
        <title>Halogeometricum sp. a new haloarchaeum isolate from saline soil.</title>
        <authorList>
            <person name="Strakova D."/>
            <person name="Galisteo C."/>
            <person name="Sanchez-Porro C."/>
            <person name="Ventosa A."/>
        </authorList>
    </citation>
    <scope>NUCLEOTIDE SEQUENCE [LARGE SCALE GENOMIC DNA]</scope>
    <source>
        <strain evidence="4">S3BR25-2</strain>
    </source>
</reference>
<feature type="domain" description="Archaeal Type IV pilin N-terminal" evidence="2">
    <location>
        <begin position="13"/>
        <end position="80"/>
    </location>
</feature>
<dbReference type="EMBL" id="JAMQOQ010000009">
    <property type="protein sequence ID" value="MDS0296934.1"/>
    <property type="molecule type" value="Genomic_DNA"/>
</dbReference>
<evidence type="ECO:0000313" key="3">
    <source>
        <dbReference type="EMBL" id="MDS0296934.1"/>
    </source>
</evidence>
<accession>A0ABU2G9Q8</accession>
<evidence type="ECO:0000259" key="2">
    <source>
        <dbReference type="Pfam" id="PF07790"/>
    </source>
</evidence>
<comment type="caution">
    <text evidence="3">The sequence shown here is derived from an EMBL/GenBank/DDBJ whole genome shotgun (WGS) entry which is preliminary data.</text>
</comment>
<keyword evidence="1" id="KW-0812">Transmembrane</keyword>
<sequence>MIDFDDGDQLLNIIGVILLVFIILSVAVLILAAMSAQERSAEQPETDWDLQQINESYVRIIHAGGEPVQTGKLSVTVDGTPRHPQWTSITLTEGAYGVVRVGDGVTVTLLWQHSESERDVLQRWQLSRTTTQ</sequence>
<gene>
    <name evidence="3" type="ORF">NDI79_22470</name>
</gene>
<protein>
    <submittedName>
        <fullName evidence="3">Type IV pilin N-terminal domain-containing protein</fullName>
    </submittedName>
</protein>
<dbReference type="InterPro" id="IPR012859">
    <property type="entry name" value="Pilin_N_archaeal"/>
</dbReference>
<evidence type="ECO:0000256" key="1">
    <source>
        <dbReference type="SAM" id="Phobius"/>
    </source>
</evidence>
<organism evidence="3 4">
    <name type="scientific">Halogeometricum luteum</name>
    <dbReference type="NCBI Taxonomy" id="2950537"/>
    <lineage>
        <taxon>Archaea</taxon>
        <taxon>Methanobacteriati</taxon>
        <taxon>Methanobacteriota</taxon>
        <taxon>Stenosarchaea group</taxon>
        <taxon>Halobacteria</taxon>
        <taxon>Halobacteriales</taxon>
        <taxon>Haloferacaceae</taxon>
        <taxon>Halogeometricum</taxon>
    </lineage>
</organism>
<keyword evidence="1" id="KW-1133">Transmembrane helix</keyword>